<evidence type="ECO:0000259" key="3">
    <source>
        <dbReference type="Pfam" id="PF10668"/>
    </source>
</evidence>
<name>A0A371IQ44_9FIRM</name>
<proteinExistence type="predicted"/>
<accession>A0A371IQ44</accession>
<feature type="region of interest" description="Disordered" evidence="2">
    <location>
        <begin position="56"/>
        <end position="86"/>
    </location>
</feature>
<evidence type="ECO:0000313" key="5">
    <source>
        <dbReference type="Proteomes" id="UP000243494"/>
    </source>
</evidence>
<dbReference type="AlphaFoldDB" id="A0A371IQ44"/>
<feature type="coiled-coil region" evidence="1">
    <location>
        <begin position="171"/>
        <end position="217"/>
    </location>
</feature>
<reference evidence="4 5" key="1">
    <citation type="journal article" date="2017" name="Genome Announc.">
        <title>Draft Genome Sequence of Romboutsia maritimum sp. nov. Strain CCRI-22766(T), Isolated from Coastal Estuarine Mud.</title>
        <authorList>
            <person name="Maheux A.F."/>
            <person name="Boudreau D.K."/>
            <person name="Berube E."/>
            <person name="Boissinot M."/>
            <person name="Raymond F."/>
            <person name="Brodeur S."/>
            <person name="Corbeil J."/>
            <person name="Brightwell G."/>
            <person name="Broda D."/>
            <person name="Omar R.F."/>
            <person name="Bergeron M.G."/>
        </authorList>
    </citation>
    <scope>NUCLEOTIDE SEQUENCE [LARGE SCALE GENOMIC DNA]</scope>
    <source>
        <strain evidence="4 5">CCRI-22766</strain>
    </source>
</reference>
<dbReference type="NCBIfam" id="NF040601">
    <property type="entry name" value="TerS_not_xtmA"/>
    <property type="match status" value="1"/>
</dbReference>
<dbReference type="EMBL" id="NOJZ02000036">
    <property type="protein sequence ID" value="RDY22596.1"/>
    <property type="molecule type" value="Genomic_DNA"/>
</dbReference>
<keyword evidence="1" id="KW-0175">Coiled coil</keyword>
<dbReference type="Pfam" id="PF10668">
    <property type="entry name" value="Phage_terminase"/>
    <property type="match status" value="1"/>
</dbReference>
<dbReference type="InterPro" id="IPR018925">
    <property type="entry name" value="XtmA-like_N"/>
</dbReference>
<evidence type="ECO:0000256" key="1">
    <source>
        <dbReference type="SAM" id="Coils"/>
    </source>
</evidence>
<dbReference type="RefSeq" id="WP_095405420.1">
    <property type="nucleotide sequence ID" value="NZ_NOJZ02000036.1"/>
</dbReference>
<keyword evidence="5" id="KW-1185">Reference proteome</keyword>
<dbReference type="OrthoDB" id="9768556at2"/>
<feature type="domain" description="PBSX phage terminase small subunit-like N-terminal" evidence="3">
    <location>
        <begin position="1"/>
        <end position="60"/>
    </location>
</feature>
<sequence>MARVRSPNRDKAFEIYKEHNGNIDLVEIAKLLNISPGTIRGWKNKDTWEDKINGTFRKNKERSEKKKGGHVGNKNATGPPGNKHAVTTGEFESIFFDTLEEDELKLAKSITFEKMKLLEQEIQLLTVRERRMLKRIEDSKEKEMTLVSSKSGIEKGMDTDISEFEGTLGQIQNIEDALTRVQDKKQKAIDSLHKYEMDELKANMDKEKLELDKYKTLGDEEGDNNDAIQNFLKATSMSKEDIKALFDDEGDENGTT</sequence>
<dbReference type="Proteomes" id="UP000243494">
    <property type="component" value="Unassembled WGS sequence"/>
</dbReference>
<comment type="caution">
    <text evidence="4">The sequence shown here is derived from an EMBL/GenBank/DDBJ whole genome shotgun (WGS) entry which is preliminary data.</text>
</comment>
<protein>
    <submittedName>
        <fullName evidence="4">Terminase</fullName>
    </submittedName>
</protein>
<evidence type="ECO:0000256" key="2">
    <source>
        <dbReference type="SAM" id="MobiDB-lite"/>
    </source>
</evidence>
<evidence type="ECO:0000313" key="4">
    <source>
        <dbReference type="EMBL" id="RDY22596.1"/>
    </source>
</evidence>
<gene>
    <name evidence="4" type="ORF">CHF27_012525</name>
</gene>
<organism evidence="4 5">
    <name type="scientific">Romboutsia maritimum</name>
    <dbReference type="NCBI Taxonomy" id="2020948"/>
    <lineage>
        <taxon>Bacteria</taxon>
        <taxon>Bacillati</taxon>
        <taxon>Bacillota</taxon>
        <taxon>Clostridia</taxon>
        <taxon>Peptostreptococcales</taxon>
        <taxon>Peptostreptococcaceae</taxon>
        <taxon>Romboutsia</taxon>
    </lineage>
</organism>